<accession>A0A0E9U878</accession>
<dbReference type="EMBL" id="GBXM01047222">
    <property type="protein sequence ID" value="JAH61355.1"/>
    <property type="molecule type" value="Transcribed_RNA"/>
</dbReference>
<name>A0A0E9U878_ANGAN</name>
<evidence type="ECO:0000313" key="1">
    <source>
        <dbReference type="EMBL" id="JAH61355.1"/>
    </source>
</evidence>
<protein>
    <submittedName>
        <fullName evidence="1">Uncharacterized protein</fullName>
    </submittedName>
</protein>
<reference evidence="1" key="1">
    <citation type="submission" date="2014-11" db="EMBL/GenBank/DDBJ databases">
        <authorList>
            <person name="Amaro Gonzalez C."/>
        </authorList>
    </citation>
    <scope>NUCLEOTIDE SEQUENCE</scope>
</reference>
<proteinExistence type="predicted"/>
<dbReference type="AlphaFoldDB" id="A0A0E9U878"/>
<sequence>MHKPFFYIFCSTCTVPDKLQSLSQISSV</sequence>
<organism evidence="1">
    <name type="scientific">Anguilla anguilla</name>
    <name type="common">European freshwater eel</name>
    <name type="synonym">Muraena anguilla</name>
    <dbReference type="NCBI Taxonomy" id="7936"/>
    <lineage>
        <taxon>Eukaryota</taxon>
        <taxon>Metazoa</taxon>
        <taxon>Chordata</taxon>
        <taxon>Craniata</taxon>
        <taxon>Vertebrata</taxon>
        <taxon>Euteleostomi</taxon>
        <taxon>Actinopterygii</taxon>
        <taxon>Neopterygii</taxon>
        <taxon>Teleostei</taxon>
        <taxon>Anguilliformes</taxon>
        <taxon>Anguillidae</taxon>
        <taxon>Anguilla</taxon>
    </lineage>
</organism>
<reference evidence="1" key="2">
    <citation type="journal article" date="2015" name="Fish Shellfish Immunol.">
        <title>Early steps in the European eel (Anguilla anguilla)-Vibrio vulnificus interaction in the gills: Role of the RtxA13 toxin.</title>
        <authorList>
            <person name="Callol A."/>
            <person name="Pajuelo D."/>
            <person name="Ebbesson L."/>
            <person name="Teles M."/>
            <person name="MacKenzie S."/>
            <person name="Amaro C."/>
        </authorList>
    </citation>
    <scope>NUCLEOTIDE SEQUENCE</scope>
</reference>